<reference evidence="10 11" key="1">
    <citation type="submission" date="2024-11" db="EMBL/GenBank/DDBJ databases">
        <title>A near-complete genome assembly of Cinchona calisaya.</title>
        <authorList>
            <person name="Lian D.C."/>
            <person name="Zhao X.W."/>
            <person name="Wei L."/>
        </authorList>
    </citation>
    <scope>NUCLEOTIDE SEQUENCE [LARGE SCALE GENOMIC DNA]</scope>
    <source>
        <tissue evidence="10">Nenye</tissue>
    </source>
</reference>
<dbReference type="Proteomes" id="UP001630127">
    <property type="component" value="Unassembled WGS sequence"/>
</dbReference>
<feature type="transmembrane region" description="Helical" evidence="9">
    <location>
        <begin position="142"/>
        <end position="158"/>
    </location>
</feature>
<evidence type="ECO:0000256" key="4">
    <source>
        <dbReference type="ARBA" id="ARBA00022597"/>
    </source>
</evidence>
<dbReference type="InterPro" id="IPR047664">
    <property type="entry name" value="SWEET"/>
</dbReference>
<keyword evidence="3" id="KW-0813">Transport</keyword>
<dbReference type="PANTHER" id="PTHR10791:SF159">
    <property type="entry name" value="BIDIRECTIONAL SUGAR TRANSPORTER SWEET5"/>
    <property type="match status" value="1"/>
</dbReference>
<proteinExistence type="inferred from homology"/>
<organism evidence="10 11">
    <name type="scientific">Cinchona calisaya</name>
    <dbReference type="NCBI Taxonomy" id="153742"/>
    <lineage>
        <taxon>Eukaryota</taxon>
        <taxon>Viridiplantae</taxon>
        <taxon>Streptophyta</taxon>
        <taxon>Embryophyta</taxon>
        <taxon>Tracheophyta</taxon>
        <taxon>Spermatophyta</taxon>
        <taxon>Magnoliopsida</taxon>
        <taxon>eudicotyledons</taxon>
        <taxon>Gunneridae</taxon>
        <taxon>Pentapetalae</taxon>
        <taxon>asterids</taxon>
        <taxon>lamiids</taxon>
        <taxon>Gentianales</taxon>
        <taxon>Rubiaceae</taxon>
        <taxon>Cinchonoideae</taxon>
        <taxon>Cinchoneae</taxon>
        <taxon>Cinchona</taxon>
    </lineage>
</organism>
<feature type="transmembrane region" description="Helical" evidence="9">
    <location>
        <begin position="47"/>
        <end position="69"/>
    </location>
</feature>
<dbReference type="Pfam" id="PF03083">
    <property type="entry name" value="MtN3_slv"/>
    <property type="match status" value="2"/>
</dbReference>
<dbReference type="GO" id="GO:0012505">
    <property type="term" value="C:endomembrane system"/>
    <property type="evidence" value="ECO:0007669"/>
    <property type="project" value="UniProtKB-SubCell"/>
</dbReference>
<evidence type="ECO:0000256" key="8">
    <source>
        <dbReference type="ARBA" id="ARBA00023136"/>
    </source>
</evidence>
<evidence type="ECO:0000256" key="9">
    <source>
        <dbReference type="SAM" id="Phobius"/>
    </source>
</evidence>
<evidence type="ECO:0000256" key="3">
    <source>
        <dbReference type="ARBA" id="ARBA00022448"/>
    </source>
</evidence>
<keyword evidence="11" id="KW-1185">Reference proteome</keyword>
<accession>A0ABD2Z0A0</accession>
<evidence type="ECO:0000256" key="7">
    <source>
        <dbReference type="ARBA" id="ARBA00022989"/>
    </source>
</evidence>
<protein>
    <submittedName>
        <fullName evidence="10">Uncharacterized protein</fullName>
    </submittedName>
</protein>
<feature type="transmembrane region" description="Helical" evidence="9">
    <location>
        <begin position="75"/>
        <end position="96"/>
    </location>
</feature>
<evidence type="ECO:0000313" key="11">
    <source>
        <dbReference type="Proteomes" id="UP001630127"/>
    </source>
</evidence>
<evidence type="ECO:0000256" key="6">
    <source>
        <dbReference type="ARBA" id="ARBA00022737"/>
    </source>
</evidence>
<keyword evidence="7 9" id="KW-1133">Transmembrane helix</keyword>
<keyword evidence="4" id="KW-0762">Sugar transport</keyword>
<dbReference type="InterPro" id="IPR004316">
    <property type="entry name" value="SWEET_rpt"/>
</dbReference>
<sequence length="181" mass="20679">MWVFYGLPFVKPDSILLSTINGIGFVIEIFYVLIFILYSNWAKRKKIFLLLILEAIVFIALVLGSLLGLHGKKRSTPVGIMCLIFNIAMYFSPLTVMSRVIKTKSVEYMPFCLSLANFANGSVWFVYAFLKFDPYVLIPNDLGAVSGVIQLALYAFYYRKTTWYDVEKLPEFQLPDNAARV</sequence>
<keyword evidence="8 9" id="KW-0472">Membrane</keyword>
<gene>
    <name evidence="10" type="ORF">ACH5RR_025286</name>
</gene>
<dbReference type="Gene3D" id="1.20.1280.290">
    <property type="match status" value="1"/>
</dbReference>
<evidence type="ECO:0000313" key="10">
    <source>
        <dbReference type="EMBL" id="KAL3512569.1"/>
    </source>
</evidence>
<evidence type="ECO:0000256" key="5">
    <source>
        <dbReference type="ARBA" id="ARBA00022692"/>
    </source>
</evidence>
<feature type="transmembrane region" description="Helical" evidence="9">
    <location>
        <begin position="15"/>
        <end position="38"/>
    </location>
</feature>
<comment type="subcellular location">
    <subcellularLocation>
        <location evidence="1">Endomembrane system</location>
        <topology evidence="1">Multi-pass membrane protein</topology>
    </subcellularLocation>
</comment>
<feature type="transmembrane region" description="Helical" evidence="9">
    <location>
        <begin position="108"/>
        <end position="130"/>
    </location>
</feature>
<name>A0ABD2Z0A0_9GENT</name>
<dbReference type="AlphaFoldDB" id="A0ABD2Z0A0"/>
<evidence type="ECO:0000256" key="1">
    <source>
        <dbReference type="ARBA" id="ARBA00004127"/>
    </source>
</evidence>
<comment type="similarity">
    <text evidence="2">Belongs to the SWEET sugar transporter family.</text>
</comment>
<evidence type="ECO:0000256" key="2">
    <source>
        <dbReference type="ARBA" id="ARBA00007809"/>
    </source>
</evidence>
<dbReference type="EMBL" id="JBJUIK010000011">
    <property type="protein sequence ID" value="KAL3512569.1"/>
    <property type="molecule type" value="Genomic_DNA"/>
</dbReference>
<dbReference type="PANTHER" id="PTHR10791">
    <property type="entry name" value="RAG1-ACTIVATING PROTEIN 1"/>
    <property type="match status" value="1"/>
</dbReference>
<keyword evidence="5 9" id="KW-0812">Transmembrane</keyword>
<dbReference type="FunFam" id="1.20.1280.290:FF:000002">
    <property type="entry name" value="Bidirectional sugar transporter SWEET"/>
    <property type="match status" value="1"/>
</dbReference>
<dbReference type="GO" id="GO:0051260">
    <property type="term" value="P:protein homooligomerization"/>
    <property type="evidence" value="ECO:0007669"/>
    <property type="project" value="UniProtKB-ARBA"/>
</dbReference>
<comment type="caution">
    <text evidence="10">The sequence shown here is derived from an EMBL/GenBank/DDBJ whole genome shotgun (WGS) entry which is preliminary data.</text>
</comment>
<keyword evidence="6" id="KW-0677">Repeat</keyword>